<evidence type="ECO:0000313" key="1">
    <source>
        <dbReference type="EMBL" id="CAB5138257.1"/>
    </source>
</evidence>
<dbReference type="AlphaFoldDB" id="A0A6J7W2N9"/>
<organism evidence="1">
    <name type="scientific">freshwater metagenome</name>
    <dbReference type="NCBI Taxonomy" id="449393"/>
    <lineage>
        <taxon>unclassified sequences</taxon>
        <taxon>metagenomes</taxon>
        <taxon>ecological metagenomes</taxon>
    </lineage>
</organism>
<dbReference type="EMBL" id="CAFBRX010000273">
    <property type="protein sequence ID" value="CAB5138257.1"/>
    <property type="molecule type" value="Genomic_DNA"/>
</dbReference>
<reference evidence="1" key="1">
    <citation type="submission" date="2020-05" db="EMBL/GenBank/DDBJ databases">
        <authorList>
            <person name="Chiriac C."/>
            <person name="Salcher M."/>
            <person name="Ghai R."/>
            <person name="Kavagutti S V."/>
        </authorList>
    </citation>
    <scope>NUCLEOTIDE SEQUENCE</scope>
</reference>
<protein>
    <submittedName>
        <fullName evidence="1">Unannotated protein</fullName>
    </submittedName>
</protein>
<sequence>MSEKTNNQKPLVLLDVDGVINDLGALSGQRRVYEVERVLSHGHIVHIPDYMGWLIRKITDVAEVHWCTTWRHRANDEIASQLGIDSLSVVDDGTNSRYVSWKAAAAHDLVDTALKQGRQVVWIEDFYGDPPVAAMPVGTQFVDTAKNHEMVLQIEMLPAWLLELFDSSTPVVHLATH</sequence>
<proteinExistence type="predicted"/>
<gene>
    <name evidence="1" type="ORF">UFOPK4422_01755</name>
</gene>
<accession>A0A6J7W2N9</accession>
<name>A0A6J7W2N9_9ZZZZ</name>